<dbReference type="Proteomes" id="UP000604046">
    <property type="component" value="Unassembled WGS sequence"/>
</dbReference>
<accession>A0A812RIL1</accession>
<reference evidence="1" key="1">
    <citation type="submission" date="2021-02" db="EMBL/GenBank/DDBJ databases">
        <authorList>
            <person name="Dougan E. K."/>
            <person name="Rhodes N."/>
            <person name="Thang M."/>
            <person name="Chan C."/>
        </authorList>
    </citation>
    <scope>NUCLEOTIDE SEQUENCE</scope>
</reference>
<dbReference type="EMBL" id="CAJNDS010002347">
    <property type="protein sequence ID" value="CAE7444120.1"/>
    <property type="molecule type" value="Genomic_DNA"/>
</dbReference>
<keyword evidence="2" id="KW-1185">Reference proteome</keyword>
<dbReference type="AlphaFoldDB" id="A0A812RIL1"/>
<gene>
    <name evidence="1" type="ORF">SNAT2548_LOCUS24166</name>
</gene>
<proteinExistence type="predicted"/>
<evidence type="ECO:0000313" key="1">
    <source>
        <dbReference type="EMBL" id="CAE7444120.1"/>
    </source>
</evidence>
<sequence>METKILELQDVDSELHSSVLSNIQLRSGASLDVIRAARSKVIIRGSADAVACASSLLAVELDRSSTQMATVSIVSTSSTKLKQPFRKCDLATCWACNLRGSHGHTWLCSRGK</sequence>
<protein>
    <submittedName>
        <fullName evidence="1">Uncharacterized protein</fullName>
    </submittedName>
</protein>
<organism evidence="1 2">
    <name type="scientific">Symbiodinium natans</name>
    <dbReference type="NCBI Taxonomy" id="878477"/>
    <lineage>
        <taxon>Eukaryota</taxon>
        <taxon>Sar</taxon>
        <taxon>Alveolata</taxon>
        <taxon>Dinophyceae</taxon>
        <taxon>Suessiales</taxon>
        <taxon>Symbiodiniaceae</taxon>
        <taxon>Symbiodinium</taxon>
    </lineage>
</organism>
<evidence type="ECO:0000313" key="2">
    <source>
        <dbReference type="Proteomes" id="UP000604046"/>
    </source>
</evidence>
<comment type="caution">
    <text evidence="1">The sequence shown here is derived from an EMBL/GenBank/DDBJ whole genome shotgun (WGS) entry which is preliminary data.</text>
</comment>
<name>A0A812RIL1_9DINO</name>